<feature type="transmembrane region" description="Helical" evidence="1">
    <location>
        <begin position="42"/>
        <end position="62"/>
    </location>
</feature>
<dbReference type="Proteomes" id="UP000750197">
    <property type="component" value="Unassembled WGS sequence"/>
</dbReference>
<evidence type="ECO:0000313" key="2">
    <source>
        <dbReference type="EMBL" id="MBX8632151.1"/>
    </source>
</evidence>
<evidence type="ECO:0000313" key="3">
    <source>
        <dbReference type="EMBL" id="MBX8644879.1"/>
    </source>
</evidence>
<evidence type="ECO:0000313" key="4">
    <source>
        <dbReference type="Proteomes" id="UP000716004"/>
    </source>
</evidence>
<keyword evidence="1" id="KW-0812">Transmembrane</keyword>
<reference evidence="2" key="1">
    <citation type="submission" date="2021-04" db="EMBL/GenBank/DDBJ databases">
        <title>Genomic insights into ecological role and evolution of a novel Thermoplasmata order Candidatus Sysuiplasmatales.</title>
        <authorList>
            <person name="Yuan Y."/>
        </authorList>
    </citation>
    <scope>NUCLEOTIDE SEQUENCE</scope>
    <source>
        <strain evidence="3">TUT19-bin139</strain>
        <strain evidence="2">YP2-bin.285</strain>
    </source>
</reference>
<comment type="caution">
    <text evidence="2">The sequence shown here is derived from an EMBL/GenBank/DDBJ whole genome shotgun (WGS) entry which is preliminary data.</text>
</comment>
<dbReference type="Proteomes" id="UP000716004">
    <property type="component" value="Unassembled WGS sequence"/>
</dbReference>
<dbReference type="EMBL" id="JAHEAC010000116">
    <property type="protein sequence ID" value="MBX8644879.1"/>
    <property type="molecule type" value="Genomic_DNA"/>
</dbReference>
<sequence>MNRYRLNAEIIAGIFFLIIASPLFVFYNIFPTINSQVGPHQLSSWISILLGFLGFMFLIYGLSREDM</sequence>
<protein>
    <submittedName>
        <fullName evidence="2">Uncharacterized protein</fullName>
    </submittedName>
</protein>
<dbReference type="AlphaFoldDB" id="A0A8J7YQV0"/>
<keyword evidence="1" id="KW-1133">Transmembrane helix</keyword>
<organism evidence="2 4">
    <name type="scientific">Candidatus Sysuiplasma superficiale</name>
    <dbReference type="NCBI Taxonomy" id="2823368"/>
    <lineage>
        <taxon>Archaea</taxon>
        <taxon>Methanobacteriati</taxon>
        <taxon>Thermoplasmatota</taxon>
        <taxon>Thermoplasmata</taxon>
        <taxon>Candidatus Sysuiplasmatales</taxon>
        <taxon>Candidatus Sysuiplasmataceae</taxon>
        <taxon>Candidatus Sysuiplasma</taxon>
    </lineage>
</organism>
<gene>
    <name evidence="2" type="ORF">J9259_06510</name>
    <name evidence="3" type="ORF">KIY12_09215</name>
</gene>
<feature type="transmembrane region" description="Helical" evidence="1">
    <location>
        <begin position="12"/>
        <end position="30"/>
    </location>
</feature>
<evidence type="ECO:0000256" key="1">
    <source>
        <dbReference type="SAM" id="Phobius"/>
    </source>
</evidence>
<keyword evidence="1" id="KW-0472">Membrane</keyword>
<accession>A0A8J7YQV0</accession>
<proteinExistence type="predicted"/>
<dbReference type="EMBL" id="JAGVSJ010000015">
    <property type="protein sequence ID" value="MBX8632151.1"/>
    <property type="molecule type" value="Genomic_DNA"/>
</dbReference>
<name>A0A8J7YQV0_9ARCH</name>